<evidence type="ECO:0000313" key="2">
    <source>
        <dbReference type="Proteomes" id="UP000027822"/>
    </source>
</evidence>
<dbReference type="AlphaFoldDB" id="A0A073JV02"/>
<protein>
    <submittedName>
        <fullName evidence="1">Uncharacterized protein</fullName>
    </submittedName>
</protein>
<evidence type="ECO:0000313" key="1">
    <source>
        <dbReference type="EMBL" id="KEK18140.1"/>
    </source>
</evidence>
<dbReference type="RefSeq" id="WP_034641787.1">
    <property type="nucleotide sequence ID" value="NZ_CBCSJC010000025.1"/>
</dbReference>
<proteinExistence type="predicted"/>
<dbReference type="EMBL" id="JOTN01000017">
    <property type="protein sequence ID" value="KEK18140.1"/>
    <property type="molecule type" value="Genomic_DNA"/>
</dbReference>
<dbReference type="Proteomes" id="UP000027822">
    <property type="component" value="Unassembled WGS sequence"/>
</dbReference>
<name>A0A073JV02_9BACI</name>
<accession>A0A073JV02</accession>
<reference evidence="1 2" key="1">
    <citation type="submission" date="2014-06" db="EMBL/GenBank/DDBJ databases">
        <title>Draft genome sequence of Bacillus manliponensis JCM 15802 (MCCC 1A00708).</title>
        <authorList>
            <person name="Lai Q."/>
            <person name="Liu Y."/>
            <person name="Shao Z."/>
        </authorList>
    </citation>
    <scope>NUCLEOTIDE SEQUENCE [LARGE SCALE GENOMIC DNA]</scope>
    <source>
        <strain evidence="1 2">JCM 15802</strain>
    </source>
</reference>
<gene>
    <name evidence="1" type="ORF">BAMA_07190</name>
</gene>
<keyword evidence="2" id="KW-1185">Reference proteome</keyword>
<organism evidence="1 2">
    <name type="scientific">Bacillus manliponensis</name>
    <dbReference type="NCBI Taxonomy" id="574376"/>
    <lineage>
        <taxon>Bacteria</taxon>
        <taxon>Bacillati</taxon>
        <taxon>Bacillota</taxon>
        <taxon>Bacilli</taxon>
        <taxon>Bacillales</taxon>
        <taxon>Bacillaceae</taxon>
        <taxon>Bacillus</taxon>
        <taxon>Bacillus cereus group</taxon>
    </lineage>
</organism>
<dbReference type="OrthoDB" id="2891250at2"/>
<comment type="caution">
    <text evidence="1">The sequence shown here is derived from an EMBL/GenBank/DDBJ whole genome shotgun (WGS) entry which is preliminary data.</text>
</comment>
<sequence length="67" mass="8119">MNYELFLVGGEYITSFTSQWQFQQGEQIFFNEKAEKRNLIIIRVTHDVTEERGHSIRLYCQEKKVYK</sequence>
<dbReference type="STRING" id="574376.BAMA_07190"/>